<evidence type="ECO:0000259" key="2">
    <source>
        <dbReference type="Pfam" id="PF14695"/>
    </source>
</evidence>
<dbReference type="PANTHER" id="PTHR16057">
    <property type="entry name" value="WINS1, 2 PROTEIN"/>
    <property type="match status" value="1"/>
</dbReference>
<dbReference type="InterPro" id="IPR024875">
    <property type="entry name" value="Protein_Lines"/>
</dbReference>
<feature type="domain" description="Protein Lines N-terminal" evidence="1">
    <location>
        <begin position="175"/>
        <end position="503"/>
    </location>
</feature>
<feature type="domain" description="Protein Lines C-terminal" evidence="2">
    <location>
        <begin position="604"/>
        <end position="636"/>
    </location>
</feature>
<proteinExistence type="predicted"/>
<dbReference type="Pfam" id="PF14695">
    <property type="entry name" value="LINES_C"/>
    <property type="match status" value="1"/>
</dbReference>
<evidence type="ECO:0000259" key="1">
    <source>
        <dbReference type="Pfam" id="PF14694"/>
    </source>
</evidence>
<organism evidence="3">
    <name type="scientific">Nothobranchius pienaari</name>
    <dbReference type="NCBI Taxonomy" id="704102"/>
    <lineage>
        <taxon>Eukaryota</taxon>
        <taxon>Metazoa</taxon>
        <taxon>Chordata</taxon>
        <taxon>Craniata</taxon>
        <taxon>Vertebrata</taxon>
        <taxon>Euteleostomi</taxon>
        <taxon>Actinopterygii</taxon>
        <taxon>Neopterygii</taxon>
        <taxon>Teleostei</taxon>
        <taxon>Neoteleostei</taxon>
        <taxon>Acanthomorphata</taxon>
        <taxon>Ovalentaria</taxon>
        <taxon>Atherinomorphae</taxon>
        <taxon>Cyprinodontiformes</taxon>
        <taxon>Nothobranchiidae</taxon>
        <taxon>Nothobranchius</taxon>
    </lineage>
</organism>
<reference evidence="3" key="1">
    <citation type="submission" date="2016-05" db="EMBL/GenBank/DDBJ databases">
        <authorList>
            <person name="Lavstsen T."/>
            <person name="Jespersen J.S."/>
        </authorList>
    </citation>
    <scope>NUCLEOTIDE SEQUENCE</scope>
    <source>
        <tissue evidence="3">Brain</tissue>
    </source>
</reference>
<name>A0A1A8MX79_9TELE</name>
<gene>
    <name evidence="3" type="primary">LINS</name>
</gene>
<dbReference type="InterPro" id="IPR029415">
    <property type="entry name" value="Lines_C"/>
</dbReference>
<dbReference type="EMBL" id="HAEF01020321">
    <property type="protein sequence ID" value="SBR61480.1"/>
    <property type="molecule type" value="Transcribed_RNA"/>
</dbReference>
<sequence>MDMSASGGAEQLFQSLSHVYRGFLRGTCPRLMGGDVMRVIMRGVCGREHGKASWEISCSSMTLLEKITSGVLLHKLPADVSAGWEEILKALLEETDLMSQLVQQLHAEDQLVSHLAAKTVSRCVLYLLKKSGMWSPVWQKTCIQVFSSCPPGPAVDACLWSLIEVFKRLLTGPSQETLRNLVAVFDGSIMILCSKLLPEEKREMTLDIFTFTKSWTTTFCLFLDLLEALTMSSISCEAEICLRSQRIALIHSSALLTVISYCSEVFISKKILLFLKKVLLQKVGDDWFPRDGMSFRLRYKSLSSDMSLLTRHVLQAVTAGCLQRIQTEPAASFGGAQHILVDEGPKPDGVMLRALSLVLLKSIELQIQAEVDGTTDVCGHLHSLWGFLRRSYASQVEVTHLCCWISLLFGDQDDDLMEAASSFLSIFLISRRSLGLDCPAMSEVACVSGYNPHCHFVLLLQSISFDHSILLDFLISSETCFLKYFVRYLKVLTGDWQGFSAACGCKPTSRVDGKDEFTVCAHSSHLRPNVEDSVLHTRVGLVEYDSSDESEESETTYEGPAESAIRKKTSAPLWSESSSLLSDHMCSDVMGQRTCGTLDRALLCLSELGQVVKRLQLKKLFPYNPSSLLKLLAEVQDCFHQLNRCETLQAPT</sequence>
<reference evidence="3" key="2">
    <citation type="submission" date="2016-06" db="EMBL/GenBank/DDBJ databases">
        <title>The genome of a short-lived fish provides insights into sex chromosome evolution and the genetic control of aging.</title>
        <authorList>
            <person name="Reichwald K."/>
            <person name="Felder M."/>
            <person name="Petzold A."/>
            <person name="Koch P."/>
            <person name="Groth M."/>
            <person name="Platzer M."/>
        </authorList>
    </citation>
    <scope>NUCLEOTIDE SEQUENCE</scope>
    <source>
        <tissue evidence="3">Brain</tissue>
    </source>
</reference>
<dbReference type="Pfam" id="PF14694">
    <property type="entry name" value="LINES_N"/>
    <property type="match status" value="1"/>
</dbReference>
<protein>
    <submittedName>
        <fullName evidence="3">Lines homolog</fullName>
    </submittedName>
</protein>
<accession>A0A1A8MX79</accession>
<evidence type="ECO:0000313" key="3">
    <source>
        <dbReference type="EMBL" id="SBR61480.1"/>
    </source>
</evidence>
<dbReference type="InterPro" id="IPR032794">
    <property type="entry name" value="LINES_N"/>
</dbReference>
<dbReference type="AlphaFoldDB" id="A0A1A8MX79"/>
<dbReference type="PANTHER" id="PTHR16057:SF1">
    <property type="entry name" value="PROTEIN LINES HOMOLOG 1"/>
    <property type="match status" value="1"/>
</dbReference>